<feature type="compositionally biased region" description="Basic and acidic residues" evidence="1">
    <location>
        <begin position="49"/>
        <end position="64"/>
    </location>
</feature>
<dbReference type="Proteomes" id="UP001221898">
    <property type="component" value="Unassembled WGS sequence"/>
</dbReference>
<dbReference type="EMBL" id="JAINUG010000100">
    <property type="protein sequence ID" value="KAJ8397099.1"/>
    <property type="molecule type" value="Genomic_DNA"/>
</dbReference>
<gene>
    <name evidence="2" type="ORF">AAFF_G00009530</name>
</gene>
<reference evidence="2" key="1">
    <citation type="journal article" date="2023" name="Science">
        <title>Genome structures resolve the early diversification of teleost fishes.</title>
        <authorList>
            <person name="Parey E."/>
            <person name="Louis A."/>
            <person name="Montfort J."/>
            <person name="Bouchez O."/>
            <person name="Roques C."/>
            <person name="Iampietro C."/>
            <person name="Lluch J."/>
            <person name="Castinel A."/>
            <person name="Donnadieu C."/>
            <person name="Desvignes T."/>
            <person name="Floi Bucao C."/>
            <person name="Jouanno E."/>
            <person name="Wen M."/>
            <person name="Mejri S."/>
            <person name="Dirks R."/>
            <person name="Jansen H."/>
            <person name="Henkel C."/>
            <person name="Chen W.J."/>
            <person name="Zahm M."/>
            <person name="Cabau C."/>
            <person name="Klopp C."/>
            <person name="Thompson A.W."/>
            <person name="Robinson-Rechavi M."/>
            <person name="Braasch I."/>
            <person name="Lecointre G."/>
            <person name="Bobe J."/>
            <person name="Postlethwait J.H."/>
            <person name="Berthelot C."/>
            <person name="Roest Crollius H."/>
            <person name="Guiguen Y."/>
        </authorList>
    </citation>
    <scope>NUCLEOTIDE SEQUENCE</scope>
    <source>
        <strain evidence="2">NC1722</strain>
    </source>
</reference>
<organism evidence="2 3">
    <name type="scientific">Aldrovandia affinis</name>
    <dbReference type="NCBI Taxonomy" id="143900"/>
    <lineage>
        <taxon>Eukaryota</taxon>
        <taxon>Metazoa</taxon>
        <taxon>Chordata</taxon>
        <taxon>Craniata</taxon>
        <taxon>Vertebrata</taxon>
        <taxon>Euteleostomi</taxon>
        <taxon>Actinopterygii</taxon>
        <taxon>Neopterygii</taxon>
        <taxon>Teleostei</taxon>
        <taxon>Notacanthiformes</taxon>
        <taxon>Halosauridae</taxon>
        <taxon>Aldrovandia</taxon>
    </lineage>
</organism>
<evidence type="ECO:0000313" key="3">
    <source>
        <dbReference type="Proteomes" id="UP001221898"/>
    </source>
</evidence>
<keyword evidence="3" id="KW-1185">Reference proteome</keyword>
<feature type="region of interest" description="Disordered" evidence="1">
    <location>
        <begin position="36"/>
        <end position="64"/>
    </location>
</feature>
<protein>
    <submittedName>
        <fullName evidence="2">Uncharacterized protein</fullName>
    </submittedName>
</protein>
<sequence length="74" mass="8375">MSRDRGTEQDHGPILYDFSALLELNISKTKEMVIDFRGKPPRTDPVVNHGEENRVEKKPAKTQPDHHILGLLTG</sequence>
<accession>A0AAD7S6Z1</accession>
<name>A0AAD7S6Z1_9TELE</name>
<dbReference type="AlphaFoldDB" id="A0AAD7S6Z1"/>
<evidence type="ECO:0000313" key="2">
    <source>
        <dbReference type="EMBL" id="KAJ8397099.1"/>
    </source>
</evidence>
<comment type="caution">
    <text evidence="2">The sequence shown here is derived from an EMBL/GenBank/DDBJ whole genome shotgun (WGS) entry which is preliminary data.</text>
</comment>
<evidence type="ECO:0000256" key="1">
    <source>
        <dbReference type="SAM" id="MobiDB-lite"/>
    </source>
</evidence>
<proteinExistence type="predicted"/>